<dbReference type="STRING" id="7244.B4LVG6"/>
<dbReference type="PANTHER" id="PTHR31196">
    <property type="entry name" value="RNA POLYMERASE II NUCLEAR LOCALIZATION PROTEIN SLC7A6OS-RELATED"/>
    <property type="match status" value="1"/>
</dbReference>
<name>B4LVG6_DROVI</name>
<keyword evidence="7" id="KW-0963">Cytoplasm</keyword>
<evidence type="ECO:0000256" key="2">
    <source>
        <dbReference type="ARBA" id="ARBA00004123"/>
    </source>
</evidence>
<comment type="similarity">
    <text evidence="4">Belongs to the IWR1/SLC7A6OS family.</text>
</comment>
<dbReference type="FunCoup" id="B4LVG6">
    <property type="interactions" value="1329"/>
</dbReference>
<dbReference type="PANTHER" id="PTHR31196:SF2">
    <property type="entry name" value="RNA POLYMERASE II NUCLEAR LOCALIZATION PROTEIN SLC7A6OS-RELATED"/>
    <property type="match status" value="1"/>
</dbReference>
<dbReference type="InParanoid" id="B4LVG6"/>
<dbReference type="Proteomes" id="UP000008792">
    <property type="component" value="Unassembled WGS sequence"/>
</dbReference>
<dbReference type="EMBL" id="CH940649">
    <property type="protein sequence ID" value="EDW63345.1"/>
    <property type="molecule type" value="Genomic_DNA"/>
</dbReference>
<evidence type="ECO:0000313" key="12">
    <source>
        <dbReference type="EMBL" id="EDW63345.1"/>
    </source>
</evidence>
<dbReference type="HOGENOM" id="CLU_068532_0_0_1"/>
<keyword evidence="9" id="KW-0539">Nucleus</keyword>
<feature type="region of interest" description="Disordered" evidence="10">
    <location>
        <begin position="333"/>
        <end position="362"/>
    </location>
</feature>
<dbReference type="KEGG" id="dvi:6628391"/>
<sequence length="362" mass="41583">MPAVVRIKRRIDEEPHTAFVLNGKRRRLLNDENAPAAATPNVENKEELNQVLLKFAGTLEKQDDSATKQFAAARLNKATAKELVRQTIDPAIASAQRRDKRREEAQQIAREQRYRVVNCLRTTLHDELEQDEEAASGSRGQEQSTAERRQITIVDIESQHTQRAEEEPELSPETAQRQQRPADSDIGYVYDLYVPENELQAQYVDMLDDNYLSLRPVDELFFEDCYNDDEDYDSEDSNQENYYTNEYPDDDDAGAVGSDEELCQQMNKFMFDDDEDEFASGGSSDAEDYNTYQDPYVHTIDTEADGFADDVDFYNVDRQGSAYERYKRRILREAEGLDSSSEDSDKDEPYFESASEHGQNSD</sequence>
<accession>B4LVG6</accession>
<comment type="function">
    <text evidence="1">Directs RNA polymerase II nuclear import.</text>
</comment>
<keyword evidence="8" id="KW-0653">Protein transport</keyword>
<organism evidence="12 13">
    <name type="scientific">Drosophila virilis</name>
    <name type="common">Fruit fly</name>
    <dbReference type="NCBI Taxonomy" id="7244"/>
    <lineage>
        <taxon>Eukaryota</taxon>
        <taxon>Metazoa</taxon>
        <taxon>Ecdysozoa</taxon>
        <taxon>Arthropoda</taxon>
        <taxon>Hexapoda</taxon>
        <taxon>Insecta</taxon>
        <taxon>Pterygota</taxon>
        <taxon>Neoptera</taxon>
        <taxon>Endopterygota</taxon>
        <taxon>Diptera</taxon>
        <taxon>Brachycera</taxon>
        <taxon>Muscomorpha</taxon>
        <taxon>Ephydroidea</taxon>
        <taxon>Drosophilidae</taxon>
        <taxon>Drosophila</taxon>
    </lineage>
</organism>
<dbReference type="PhylomeDB" id="B4LVG6"/>
<protein>
    <recommendedName>
        <fullName evidence="5">Probable RNA polymerase II nuclear localization protein SLC7A6OS</fullName>
    </recommendedName>
</protein>
<dbReference type="GO" id="GO:0032502">
    <property type="term" value="P:developmental process"/>
    <property type="evidence" value="ECO:0007669"/>
    <property type="project" value="TreeGrafter"/>
</dbReference>
<keyword evidence="13" id="KW-1185">Reference proteome</keyword>
<proteinExistence type="inferred from homology"/>
<dbReference type="InterPro" id="IPR013883">
    <property type="entry name" value="TF_Iwr1_dom"/>
</dbReference>
<feature type="region of interest" description="Disordered" evidence="10">
    <location>
        <begin position="128"/>
        <end position="183"/>
    </location>
</feature>
<evidence type="ECO:0000256" key="10">
    <source>
        <dbReference type="SAM" id="MobiDB-lite"/>
    </source>
</evidence>
<evidence type="ECO:0000256" key="6">
    <source>
        <dbReference type="ARBA" id="ARBA00022448"/>
    </source>
</evidence>
<dbReference type="GO" id="GO:0005737">
    <property type="term" value="C:cytoplasm"/>
    <property type="evidence" value="ECO:0007669"/>
    <property type="project" value="UniProtKB-SubCell"/>
</dbReference>
<keyword evidence="6" id="KW-0813">Transport</keyword>
<comment type="subcellular location">
    <subcellularLocation>
        <location evidence="3">Cytoplasm</location>
    </subcellularLocation>
    <subcellularLocation>
        <location evidence="2">Nucleus</location>
    </subcellularLocation>
</comment>
<evidence type="ECO:0000256" key="5">
    <source>
        <dbReference type="ARBA" id="ARBA00017036"/>
    </source>
</evidence>
<dbReference type="InterPro" id="IPR040218">
    <property type="entry name" value="SLC7A6OS"/>
</dbReference>
<evidence type="ECO:0000256" key="3">
    <source>
        <dbReference type="ARBA" id="ARBA00004496"/>
    </source>
</evidence>
<dbReference type="GO" id="GO:0015031">
    <property type="term" value="P:protein transport"/>
    <property type="evidence" value="ECO:0007669"/>
    <property type="project" value="UniProtKB-KW"/>
</dbReference>
<feature type="domain" description="Transcription factor Iwr1" evidence="11">
    <location>
        <begin position="188"/>
        <end position="251"/>
    </location>
</feature>
<dbReference type="Pfam" id="PF08574">
    <property type="entry name" value="Iwr1"/>
    <property type="match status" value="1"/>
</dbReference>
<evidence type="ECO:0000256" key="8">
    <source>
        <dbReference type="ARBA" id="ARBA00022927"/>
    </source>
</evidence>
<evidence type="ECO:0000256" key="7">
    <source>
        <dbReference type="ARBA" id="ARBA00022490"/>
    </source>
</evidence>
<dbReference type="eggNOG" id="KOG4852">
    <property type="taxonomic scope" value="Eukaryota"/>
</dbReference>
<dbReference type="AlphaFoldDB" id="B4LVG6"/>
<dbReference type="OrthoDB" id="6255506at2759"/>
<evidence type="ECO:0000313" key="13">
    <source>
        <dbReference type="Proteomes" id="UP000008792"/>
    </source>
</evidence>
<reference evidence="12 13" key="1">
    <citation type="journal article" date="2007" name="Nature">
        <title>Evolution of genes and genomes on the Drosophila phylogeny.</title>
        <authorList>
            <consortium name="Drosophila 12 Genomes Consortium"/>
            <person name="Clark A.G."/>
            <person name="Eisen M.B."/>
            <person name="Smith D.R."/>
            <person name="Bergman C.M."/>
            <person name="Oliver B."/>
            <person name="Markow T.A."/>
            <person name="Kaufman T.C."/>
            <person name="Kellis M."/>
            <person name="Gelbart W."/>
            <person name="Iyer V.N."/>
            <person name="Pollard D.A."/>
            <person name="Sackton T.B."/>
            <person name="Larracuente A.M."/>
            <person name="Singh N.D."/>
            <person name="Abad J.P."/>
            <person name="Abt D.N."/>
            <person name="Adryan B."/>
            <person name="Aguade M."/>
            <person name="Akashi H."/>
            <person name="Anderson W.W."/>
            <person name="Aquadro C.F."/>
            <person name="Ardell D.H."/>
            <person name="Arguello R."/>
            <person name="Artieri C.G."/>
            <person name="Barbash D.A."/>
            <person name="Barker D."/>
            <person name="Barsanti P."/>
            <person name="Batterham P."/>
            <person name="Batzoglou S."/>
            <person name="Begun D."/>
            <person name="Bhutkar A."/>
            <person name="Blanco E."/>
            <person name="Bosak S.A."/>
            <person name="Bradley R.K."/>
            <person name="Brand A.D."/>
            <person name="Brent M.R."/>
            <person name="Brooks A.N."/>
            <person name="Brown R.H."/>
            <person name="Butlin R.K."/>
            <person name="Caggese C."/>
            <person name="Calvi B.R."/>
            <person name="Bernardo de Carvalho A."/>
            <person name="Caspi A."/>
            <person name="Castrezana S."/>
            <person name="Celniker S.E."/>
            <person name="Chang J.L."/>
            <person name="Chapple C."/>
            <person name="Chatterji S."/>
            <person name="Chinwalla A."/>
            <person name="Civetta A."/>
            <person name="Clifton S.W."/>
            <person name="Comeron J.M."/>
            <person name="Costello J.C."/>
            <person name="Coyne J.A."/>
            <person name="Daub J."/>
            <person name="David R.G."/>
            <person name="Delcher A.L."/>
            <person name="Delehaunty K."/>
            <person name="Do C.B."/>
            <person name="Ebling H."/>
            <person name="Edwards K."/>
            <person name="Eickbush T."/>
            <person name="Evans J.D."/>
            <person name="Filipski A."/>
            <person name="Findeiss S."/>
            <person name="Freyhult E."/>
            <person name="Fulton L."/>
            <person name="Fulton R."/>
            <person name="Garcia A.C."/>
            <person name="Gardiner A."/>
            <person name="Garfield D.A."/>
            <person name="Garvin B.E."/>
            <person name="Gibson G."/>
            <person name="Gilbert D."/>
            <person name="Gnerre S."/>
            <person name="Godfrey J."/>
            <person name="Good R."/>
            <person name="Gotea V."/>
            <person name="Gravely B."/>
            <person name="Greenberg A.J."/>
            <person name="Griffiths-Jones S."/>
            <person name="Gross S."/>
            <person name="Guigo R."/>
            <person name="Gustafson E.A."/>
            <person name="Haerty W."/>
            <person name="Hahn M.W."/>
            <person name="Halligan D.L."/>
            <person name="Halpern A.L."/>
            <person name="Halter G.M."/>
            <person name="Han M.V."/>
            <person name="Heger A."/>
            <person name="Hillier L."/>
            <person name="Hinrichs A.S."/>
            <person name="Holmes I."/>
            <person name="Hoskins R.A."/>
            <person name="Hubisz M.J."/>
            <person name="Hultmark D."/>
            <person name="Huntley M.A."/>
            <person name="Jaffe D.B."/>
            <person name="Jagadeeshan S."/>
            <person name="Jeck W.R."/>
            <person name="Johnson J."/>
            <person name="Jones C.D."/>
            <person name="Jordan W.C."/>
            <person name="Karpen G.H."/>
            <person name="Kataoka E."/>
            <person name="Keightley P.D."/>
            <person name="Kheradpour P."/>
            <person name="Kirkness E.F."/>
            <person name="Koerich L.B."/>
            <person name="Kristiansen K."/>
            <person name="Kudrna D."/>
            <person name="Kulathinal R.J."/>
            <person name="Kumar S."/>
            <person name="Kwok R."/>
            <person name="Lander E."/>
            <person name="Langley C.H."/>
            <person name="Lapoint R."/>
            <person name="Lazzaro B.P."/>
            <person name="Lee S.J."/>
            <person name="Levesque L."/>
            <person name="Li R."/>
            <person name="Lin C.F."/>
            <person name="Lin M.F."/>
            <person name="Lindblad-Toh K."/>
            <person name="Llopart A."/>
            <person name="Long M."/>
            <person name="Low L."/>
            <person name="Lozovsky E."/>
            <person name="Lu J."/>
            <person name="Luo M."/>
            <person name="Machado C.A."/>
            <person name="Makalowski W."/>
            <person name="Marzo M."/>
            <person name="Matsuda M."/>
            <person name="Matzkin L."/>
            <person name="McAllister B."/>
            <person name="McBride C.S."/>
            <person name="McKernan B."/>
            <person name="McKernan K."/>
            <person name="Mendez-Lago M."/>
            <person name="Minx P."/>
            <person name="Mollenhauer M.U."/>
            <person name="Montooth K."/>
            <person name="Mount S.M."/>
            <person name="Mu X."/>
            <person name="Myers E."/>
            <person name="Negre B."/>
            <person name="Newfeld S."/>
            <person name="Nielsen R."/>
            <person name="Noor M.A."/>
            <person name="O'Grady P."/>
            <person name="Pachter L."/>
            <person name="Papaceit M."/>
            <person name="Parisi M.J."/>
            <person name="Parisi M."/>
            <person name="Parts L."/>
            <person name="Pedersen J.S."/>
            <person name="Pesole G."/>
            <person name="Phillippy A.M."/>
            <person name="Ponting C.P."/>
            <person name="Pop M."/>
            <person name="Porcelli D."/>
            <person name="Powell J.R."/>
            <person name="Prohaska S."/>
            <person name="Pruitt K."/>
            <person name="Puig M."/>
            <person name="Quesneville H."/>
            <person name="Ram K.R."/>
            <person name="Rand D."/>
            <person name="Rasmussen M.D."/>
            <person name="Reed L.K."/>
            <person name="Reenan R."/>
            <person name="Reily A."/>
            <person name="Remington K.A."/>
            <person name="Rieger T.T."/>
            <person name="Ritchie M.G."/>
            <person name="Robin C."/>
            <person name="Rogers Y.H."/>
            <person name="Rohde C."/>
            <person name="Rozas J."/>
            <person name="Rubenfield M.J."/>
            <person name="Ruiz A."/>
            <person name="Russo S."/>
            <person name="Salzberg S.L."/>
            <person name="Sanchez-Gracia A."/>
            <person name="Saranga D.J."/>
            <person name="Sato H."/>
            <person name="Schaeffer S.W."/>
            <person name="Schatz M.C."/>
            <person name="Schlenke T."/>
            <person name="Schwartz R."/>
            <person name="Segarra C."/>
            <person name="Singh R.S."/>
            <person name="Sirot L."/>
            <person name="Sirota M."/>
            <person name="Sisneros N.B."/>
            <person name="Smith C.D."/>
            <person name="Smith T.F."/>
            <person name="Spieth J."/>
            <person name="Stage D.E."/>
            <person name="Stark A."/>
            <person name="Stephan W."/>
            <person name="Strausberg R.L."/>
            <person name="Strempel S."/>
            <person name="Sturgill D."/>
            <person name="Sutton G."/>
            <person name="Sutton G.G."/>
            <person name="Tao W."/>
            <person name="Teichmann S."/>
            <person name="Tobari Y.N."/>
            <person name="Tomimura Y."/>
            <person name="Tsolas J.M."/>
            <person name="Valente V.L."/>
            <person name="Venter E."/>
            <person name="Venter J.C."/>
            <person name="Vicario S."/>
            <person name="Vieira F.G."/>
            <person name="Vilella A.J."/>
            <person name="Villasante A."/>
            <person name="Walenz B."/>
            <person name="Wang J."/>
            <person name="Wasserman M."/>
            <person name="Watts T."/>
            <person name="Wilson D."/>
            <person name="Wilson R.K."/>
            <person name="Wing R.A."/>
            <person name="Wolfner M.F."/>
            <person name="Wong A."/>
            <person name="Wong G.K."/>
            <person name="Wu C.I."/>
            <person name="Wu G."/>
            <person name="Yamamoto D."/>
            <person name="Yang H.P."/>
            <person name="Yang S.P."/>
            <person name="Yorke J.A."/>
            <person name="Yoshida K."/>
            <person name="Zdobnov E."/>
            <person name="Zhang P."/>
            <person name="Zhang Y."/>
            <person name="Zimin A.V."/>
            <person name="Baldwin J."/>
            <person name="Abdouelleil A."/>
            <person name="Abdulkadir J."/>
            <person name="Abebe A."/>
            <person name="Abera B."/>
            <person name="Abreu J."/>
            <person name="Acer S.C."/>
            <person name="Aftuck L."/>
            <person name="Alexander A."/>
            <person name="An P."/>
            <person name="Anderson E."/>
            <person name="Anderson S."/>
            <person name="Arachi H."/>
            <person name="Azer M."/>
            <person name="Bachantsang P."/>
            <person name="Barry A."/>
            <person name="Bayul T."/>
            <person name="Berlin A."/>
            <person name="Bessette D."/>
            <person name="Bloom T."/>
            <person name="Blye J."/>
            <person name="Boguslavskiy L."/>
            <person name="Bonnet C."/>
            <person name="Boukhgalter B."/>
            <person name="Bourzgui I."/>
            <person name="Brown A."/>
            <person name="Cahill P."/>
            <person name="Channer S."/>
            <person name="Cheshatsang Y."/>
            <person name="Chuda L."/>
            <person name="Citroen M."/>
            <person name="Collymore A."/>
            <person name="Cooke P."/>
            <person name="Costello M."/>
            <person name="D'Aco K."/>
            <person name="Daza R."/>
            <person name="De Haan G."/>
            <person name="DeGray S."/>
            <person name="DeMaso C."/>
            <person name="Dhargay N."/>
            <person name="Dooley K."/>
            <person name="Dooley E."/>
            <person name="Doricent M."/>
            <person name="Dorje P."/>
            <person name="Dorjee K."/>
            <person name="Dupes A."/>
            <person name="Elong R."/>
            <person name="Falk J."/>
            <person name="Farina A."/>
            <person name="Faro S."/>
            <person name="Ferguson D."/>
            <person name="Fisher S."/>
            <person name="Foley C.D."/>
            <person name="Franke A."/>
            <person name="Friedrich D."/>
            <person name="Gadbois L."/>
            <person name="Gearin G."/>
            <person name="Gearin C.R."/>
            <person name="Giannoukos G."/>
            <person name="Goode T."/>
            <person name="Graham J."/>
            <person name="Grandbois E."/>
            <person name="Grewal S."/>
            <person name="Gyaltsen K."/>
            <person name="Hafez N."/>
            <person name="Hagos B."/>
            <person name="Hall J."/>
            <person name="Henson C."/>
            <person name="Hollinger A."/>
            <person name="Honan T."/>
            <person name="Huard M.D."/>
            <person name="Hughes L."/>
            <person name="Hurhula B."/>
            <person name="Husby M.E."/>
            <person name="Kamat A."/>
            <person name="Kanga B."/>
            <person name="Kashin S."/>
            <person name="Khazanovich D."/>
            <person name="Kisner P."/>
            <person name="Lance K."/>
            <person name="Lara M."/>
            <person name="Lee W."/>
            <person name="Lennon N."/>
            <person name="Letendre F."/>
            <person name="LeVine R."/>
            <person name="Lipovsky A."/>
            <person name="Liu X."/>
            <person name="Liu J."/>
            <person name="Liu S."/>
            <person name="Lokyitsang T."/>
            <person name="Lokyitsang Y."/>
            <person name="Lubonja R."/>
            <person name="Lui A."/>
            <person name="MacDonald P."/>
            <person name="Magnisalis V."/>
            <person name="Maru K."/>
            <person name="Matthews C."/>
            <person name="McCusker W."/>
            <person name="McDonough S."/>
            <person name="Mehta T."/>
            <person name="Meldrim J."/>
            <person name="Meneus L."/>
            <person name="Mihai O."/>
            <person name="Mihalev A."/>
            <person name="Mihova T."/>
            <person name="Mittelman R."/>
            <person name="Mlenga V."/>
            <person name="Montmayeur A."/>
            <person name="Mulrain L."/>
            <person name="Navidi A."/>
            <person name="Naylor J."/>
            <person name="Negash T."/>
            <person name="Nguyen T."/>
            <person name="Nguyen N."/>
            <person name="Nicol R."/>
            <person name="Norbu C."/>
            <person name="Norbu N."/>
            <person name="Novod N."/>
            <person name="O'Neill B."/>
            <person name="Osman S."/>
            <person name="Markiewicz E."/>
            <person name="Oyono O.L."/>
            <person name="Patti C."/>
            <person name="Phunkhang P."/>
            <person name="Pierre F."/>
            <person name="Priest M."/>
            <person name="Raghuraman S."/>
            <person name="Rege F."/>
            <person name="Reyes R."/>
            <person name="Rise C."/>
            <person name="Rogov P."/>
            <person name="Ross K."/>
            <person name="Ryan E."/>
            <person name="Settipalli S."/>
            <person name="Shea T."/>
            <person name="Sherpa N."/>
            <person name="Shi L."/>
            <person name="Shih D."/>
            <person name="Sparrow T."/>
            <person name="Spaulding J."/>
            <person name="Stalker J."/>
            <person name="Stange-Thomann N."/>
            <person name="Stavropoulos S."/>
            <person name="Stone C."/>
            <person name="Strader C."/>
            <person name="Tesfaye S."/>
            <person name="Thomson T."/>
            <person name="Thoulutsang Y."/>
            <person name="Thoulutsang D."/>
            <person name="Topham K."/>
            <person name="Topping I."/>
            <person name="Tsamla T."/>
            <person name="Vassiliev H."/>
            <person name="Vo A."/>
            <person name="Wangchuk T."/>
            <person name="Wangdi T."/>
            <person name="Weiand M."/>
            <person name="Wilkinson J."/>
            <person name="Wilson A."/>
            <person name="Yadav S."/>
            <person name="Young G."/>
            <person name="Yu Q."/>
            <person name="Zembek L."/>
            <person name="Zhong D."/>
            <person name="Zimmer A."/>
            <person name="Zwirko Z."/>
            <person name="Jaffe D.B."/>
            <person name="Alvarez P."/>
            <person name="Brockman W."/>
            <person name="Butler J."/>
            <person name="Chin C."/>
            <person name="Gnerre S."/>
            <person name="Grabherr M."/>
            <person name="Kleber M."/>
            <person name="Mauceli E."/>
            <person name="MacCallum I."/>
        </authorList>
    </citation>
    <scope>NUCLEOTIDE SEQUENCE [LARGE SCALE GENOMIC DNA]</scope>
    <source>
        <strain evidence="13">Tucson 15010-1051.87</strain>
    </source>
</reference>
<gene>
    <name evidence="12" type="primary">Dvir\GJ14672</name>
    <name evidence="12" type="ORF">Dvir_GJ14672</name>
</gene>
<dbReference type="OMA" id="DCYNDDE"/>
<evidence type="ECO:0000256" key="1">
    <source>
        <dbReference type="ARBA" id="ARBA00003202"/>
    </source>
</evidence>
<evidence type="ECO:0000256" key="4">
    <source>
        <dbReference type="ARBA" id="ARBA00010218"/>
    </source>
</evidence>
<evidence type="ECO:0000259" key="11">
    <source>
        <dbReference type="Pfam" id="PF08574"/>
    </source>
</evidence>
<evidence type="ECO:0000256" key="9">
    <source>
        <dbReference type="ARBA" id="ARBA00023242"/>
    </source>
</evidence>
<dbReference type="GO" id="GO:0005634">
    <property type="term" value="C:nucleus"/>
    <property type="evidence" value="ECO:0007669"/>
    <property type="project" value="UniProtKB-SubCell"/>
</dbReference>